<dbReference type="GO" id="GO:0015074">
    <property type="term" value="P:DNA integration"/>
    <property type="evidence" value="ECO:0007669"/>
    <property type="project" value="InterPro"/>
</dbReference>
<proteinExistence type="predicted"/>
<gene>
    <name evidence="3" type="ORF">EZS28_050072</name>
</gene>
<dbReference type="InterPro" id="IPR013762">
    <property type="entry name" value="Integrase-like_cat_sf"/>
</dbReference>
<dbReference type="GO" id="GO:0003677">
    <property type="term" value="F:DNA binding"/>
    <property type="evidence" value="ECO:0007669"/>
    <property type="project" value="InterPro"/>
</dbReference>
<dbReference type="PROSITE" id="PS51898">
    <property type="entry name" value="TYR_RECOMBINASE"/>
    <property type="match status" value="1"/>
</dbReference>
<evidence type="ECO:0000259" key="2">
    <source>
        <dbReference type="PROSITE" id="PS51898"/>
    </source>
</evidence>
<dbReference type="Pfam" id="PF00589">
    <property type="entry name" value="Phage_integrase"/>
    <property type="match status" value="1"/>
</dbReference>
<dbReference type="SUPFAM" id="SSF56349">
    <property type="entry name" value="DNA breaking-rejoining enzymes"/>
    <property type="match status" value="1"/>
</dbReference>
<evidence type="ECO:0000313" key="3">
    <source>
        <dbReference type="EMBL" id="KAA6354401.1"/>
    </source>
</evidence>
<dbReference type="InterPro" id="IPR002104">
    <property type="entry name" value="Integrase_catalytic"/>
</dbReference>
<feature type="domain" description="Tyr recombinase" evidence="2">
    <location>
        <begin position="115"/>
        <end position="311"/>
    </location>
</feature>
<sequence>MLVRTGLTEQSVEVVIKAMSAETWRKRKAGVNLLKEYMDEKDLSLDDIKEARPDVTMVNMLTWRNEKGGARCVADMQKIRIYIGFALGMFHNSQDVAKSGIVVAAVKELELAQRSQAKYNRTWNLDLLLMHVGKQGLEDGKQTMSYSMALLVAFTAARMTELTRMKRKDILIDEQRMMLQTKIKKGRKVKEYTIEQRRQGTEYCPVGALEKLLQDGNCWKGDDSAVWINIEKQKALSPQGCGQVLRNVLDEIGIEKEYGGVTIRHAMMTKLRREGATQEQVNTYTRHAPGSNVVDVYYNKPVGRDLSTLLLLKQKV</sequence>
<keyword evidence="1" id="KW-0233">DNA recombination</keyword>
<comment type="caution">
    <text evidence="3">The sequence shown here is derived from an EMBL/GenBank/DDBJ whole genome shotgun (WGS) entry which is preliminary data.</text>
</comment>
<evidence type="ECO:0000313" key="4">
    <source>
        <dbReference type="Proteomes" id="UP000324800"/>
    </source>
</evidence>
<dbReference type="Proteomes" id="UP000324800">
    <property type="component" value="Unassembled WGS sequence"/>
</dbReference>
<dbReference type="AlphaFoldDB" id="A0A5J4T9P1"/>
<name>A0A5J4T9P1_9EUKA</name>
<protein>
    <recommendedName>
        <fullName evidence="2">Tyr recombinase domain-containing protein</fullName>
    </recommendedName>
</protein>
<dbReference type="InterPro" id="IPR011010">
    <property type="entry name" value="DNA_brk_join_enz"/>
</dbReference>
<accession>A0A5J4T9P1</accession>
<evidence type="ECO:0000256" key="1">
    <source>
        <dbReference type="ARBA" id="ARBA00023172"/>
    </source>
</evidence>
<dbReference type="EMBL" id="SNRW01036393">
    <property type="protein sequence ID" value="KAA6354401.1"/>
    <property type="molecule type" value="Genomic_DNA"/>
</dbReference>
<dbReference type="Gene3D" id="1.10.443.10">
    <property type="entry name" value="Intergrase catalytic core"/>
    <property type="match status" value="1"/>
</dbReference>
<organism evidence="3 4">
    <name type="scientific">Streblomastix strix</name>
    <dbReference type="NCBI Taxonomy" id="222440"/>
    <lineage>
        <taxon>Eukaryota</taxon>
        <taxon>Metamonada</taxon>
        <taxon>Preaxostyla</taxon>
        <taxon>Oxymonadida</taxon>
        <taxon>Streblomastigidae</taxon>
        <taxon>Streblomastix</taxon>
    </lineage>
</organism>
<reference evidence="3 4" key="1">
    <citation type="submission" date="2019-03" db="EMBL/GenBank/DDBJ databases">
        <title>Single cell metagenomics reveals metabolic interactions within the superorganism composed of flagellate Streblomastix strix and complex community of Bacteroidetes bacteria on its surface.</title>
        <authorList>
            <person name="Treitli S.C."/>
            <person name="Kolisko M."/>
            <person name="Husnik F."/>
            <person name="Keeling P."/>
            <person name="Hampl V."/>
        </authorList>
    </citation>
    <scope>NUCLEOTIDE SEQUENCE [LARGE SCALE GENOMIC DNA]</scope>
    <source>
        <strain evidence="3">ST1C</strain>
    </source>
</reference>
<dbReference type="GO" id="GO:0006310">
    <property type="term" value="P:DNA recombination"/>
    <property type="evidence" value="ECO:0007669"/>
    <property type="project" value="UniProtKB-KW"/>
</dbReference>